<organism evidence="1 2">
    <name type="scientific">Boletus reticuloceps</name>
    <dbReference type="NCBI Taxonomy" id="495285"/>
    <lineage>
        <taxon>Eukaryota</taxon>
        <taxon>Fungi</taxon>
        <taxon>Dikarya</taxon>
        <taxon>Basidiomycota</taxon>
        <taxon>Agaricomycotina</taxon>
        <taxon>Agaricomycetes</taxon>
        <taxon>Agaricomycetidae</taxon>
        <taxon>Boletales</taxon>
        <taxon>Boletineae</taxon>
        <taxon>Boletaceae</taxon>
        <taxon>Boletoideae</taxon>
        <taxon>Boletus</taxon>
    </lineage>
</organism>
<evidence type="ECO:0000313" key="2">
    <source>
        <dbReference type="Proteomes" id="UP000683000"/>
    </source>
</evidence>
<proteinExistence type="predicted"/>
<dbReference type="AlphaFoldDB" id="A0A8I3AEV1"/>
<comment type="caution">
    <text evidence="1">The sequence shown here is derived from an EMBL/GenBank/DDBJ whole genome shotgun (WGS) entry which is preliminary data.</text>
</comment>
<gene>
    <name evidence="1" type="ORF">JVT61DRAFT_10313</name>
</gene>
<keyword evidence="2" id="KW-1185">Reference proteome</keyword>
<name>A0A8I3AEV1_9AGAM</name>
<dbReference type="EMBL" id="JAGFBS010000004">
    <property type="protein sequence ID" value="KAG6379775.1"/>
    <property type="molecule type" value="Genomic_DNA"/>
</dbReference>
<accession>A0A8I3AEV1</accession>
<reference evidence="1" key="1">
    <citation type="submission" date="2021-03" db="EMBL/GenBank/DDBJ databases">
        <title>Evolutionary innovations through gain and loss of genes in the ectomycorrhizal Boletales.</title>
        <authorList>
            <person name="Wu G."/>
            <person name="Miyauchi S."/>
            <person name="Morin E."/>
            <person name="Yang Z.-L."/>
            <person name="Xu J."/>
            <person name="Martin F.M."/>
        </authorList>
    </citation>
    <scope>NUCLEOTIDE SEQUENCE</scope>
    <source>
        <strain evidence="1">BR01</strain>
    </source>
</reference>
<dbReference type="OrthoDB" id="2691745at2759"/>
<evidence type="ECO:0000313" key="1">
    <source>
        <dbReference type="EMBL" id="KAG6379775.1"/>
    </source>
</evidence>
<protein>
    <submittedName>
        <fullName evidence="1">Uncharacterized protein</fullName>
    </submittedName>
</protein>
<dbReference type="Proteomes" id="UP000683000">
    <property type="component" value="Unassembled WGS sequence"/>
</dbReference>
<sequence>MQACALKAAKSGPLDTAVIKVAKKYALLYHLWVPGEIFPLHEYPAEFNFNHPRHYQDSEARTTAYAAEIYLMLPITLQTQATKYEQFEKIVSDLDDSDSH</sequence>